<dbReference type="AlphaFoldDB" id="A0AAP0DI03"/>
<proteinExistence type="inferred from homology"/>
<dbReference type="CDD" id="cd01852">
    <property type="entry name" value="AIG1"/>
    <property type="match status" value="1"/>
</dbReference>
<dbReference type="PANTHER" id="PTHR10903">
    <property type="entry name" value="GTPASE, IMAP FAMILY MEMBER-RELATED"/>
    <property type="match status" value="1"/>
</dbReference>
<dbReference type="Pfam" id="PF04548">
    <property type="entry name" value="AIG1"/>
    <property type="match status" value="1"/>
</dbReference>
<comment type="similarity">
    <text evidence="1">Belongs to the TRAFAC class TrmE-Era-EngA-EngB-Septin-like GTPase superfamily. AIG1/Toc34/Toc159-like paraseptin GTPase family. IAN subfamily.</text>
</comment>
<keyword evidence="4" id="KW-0175">Coiled coil</keyword>
<evidence type="ECO:0000259" key="5">
    <source>
        <dbReference type="PROSITE" id="PS51720"/>
    </source>
</evidence>
<evidence type="ECO:0000256" key="3">
    <source>
        <dbReference type="ARBA" id="ARBA00023134"/>
    </source>
</evidence>
<dbReference type="PROSITE" id="PS51720">
    <property type="entry name" value="G_AIG1"/>
    <property type="match status" value="1"/>
</dbReference>
<dbReference type="FunFam" id="3.40.50.300:FF:000840">
    <property type="entry name" value="Immune-associated nucleotide-binding protein 9"/>
    <property type="match status" value="1"/>
</dbReference>
<keyword evidence="3" id="KW-0342">GTP-binding</keyword>
<feature type="coiled-coil region" evidence="4">
    <location>
        <begin position="241"/>
        <end position="304"/>
    </location>
</feature>
<evidence type="ECO:0000256" key="1">
    <source>
        <dbReference type="ARBA" id="ARBA00008535"/>
    </source>
</evidence>
<dbReference type="EMBL" id="JBCNJP010000009">
    <property type="protein sequence ID" value="KAK9073460.1"/>
    <property type="molecule type" value="Genomic_DNA"/>
</dbReference>
<dbReference type="InterPro" id="IPR006703">
    <property type="entry name" value="G_AIG1"/>
</dbReference>
<comment type="caution">
    <text evidence="6">The sequence shown here is derived from an EMBL/GenBank/DDBJ whole genome shotgun (WGS) entry which is preliminary data.</text>
</comment>
<reference evidence="6 7" key="1">
    <citation type="submission" date="2024-04" db="EMBL/GenBank/DDBJ databases">
        <title>The reference genome of an endangered Asteraceae, Deinandra increscens subsp. villosa, native to the Central Coast of California.</title>
        <authorList>
            <person name="Guilliams M."/>
            <person name="Hasenstab-Lehman K."/>
            <person name="Meyer R."/>
            <person name="Mcevoy S."/>
        </authorList>
    </citation>
    <scope>NUCLEOTIDE SEQUENCE [LARGE SCALE GENOMIC DNA]</scope>
    <source>
        <tissue evidence="6">Leaf</tissue>
    </source>
</reference>
<keyword evidence="7" id="KW-1185">Reference proteome</keyword>
<gene>
    <name evidence="6" type="ORF">SSX86_007784</name>
</gene>
<dbReference type="PANTHER" id="PTHR10903:SF184">
    <property type="entry name" value="GTP-BINDING PROTEIN A"/>
    <property type="match status" value="1"/>
</dbReference>
<evidence type="ECO:0000313" key="7">
    <source>
        <dbReference type="Proteomes" id="UP001408789"/>
    </source>
</evidence>
<dbReference type="Proteomes" id="UP001408789">
    <property type="component" value="Unassembled WGS sequence"/>
</dbReference>
<organism evidence="6 7">
    <name type="scientific">Deinandra increscens subsp. villosa</name>
    <dbReference type="NCBI Taxonomy" id="3103831"/>
    <lineage>
        <taxon>Eukaryota</taxon>
        <taxon>Viridiplantae</taxon>
        <taxon>Streptophyta</taxon>
        <taxon>Embryophyta</taxon>
        <taxon>Tracheophyta</taxon>
        <taxon>Spermatophyta</taxon>
        <taxon>Magnoliopsida</taxon>
        <taxon>eudicotyledons</taxon>
        <taxon>Gunneridae</taxon>
        <taxon>Pentapetalae</taxon>
        <taxon>asterids</taxon>
        <taxon>campanulids</taxon>
        <taxon>Asterales</taxon>
        <taxon>Asteraceae</taxon>
        <taxon>Asteroideae</taxon>
        <taxon>Heliantheae alliance</taxon>
        <taxon>Madieae</taxon>
        <taxon>Madiinae</taxon>
        <taxon>Deinandra</taxon>
    </lineage>
</organism>
<evidence type="ECO:0000256" key="2">
    <source>
        <dbReference type="ARBA" id="ARBA00022741"/>
    </source>
</evidence>
<dbReference type="InterPro" id="IPR027417">
    <property type="entry name" value="P-loop_NTPase"/>
</dbReference>
<dbReference type="GO" id="GO:0005525">
    <property type="term" value="F:GTP binding"/>
    <property type="evidence" value="ECO:0007669"/>
    <property type="project" value="UniProtKB-KW"/>
</dbReference>
<accession>A0AAP0DI03</accession>
<name>A0AAP0DI03_9ASTR</name>
<evidence type="ECO:0000256" key="4">
    <source>
        <dbReference type="SAM" id="Coils"/>
    </source>
</evidence>
<keyword evidence="2" id="KW-0547">Nucleotide-binding</keyword>
<dbReference type="Gene3D" id="3.40.50.300">
    <property type="entry name" value="P-loop containing nucleotide triphosphate hydrolases"/>
    <property type="match status" value="1"/>
</dbReference>
<feature type="domain" description="AIG1-type G" evidence="5">
    <location>
        <begin position="13"/>
        <end position="220"/>
    </location>
</feature>
<sequence length="306" mass="34442">MGGGLTEDHRELSSALTLVLVGKTGNGKSATGNSILGTKSFESKRSSSGVTVTSNWQSAKLKDGRMLNVIDTPGMFDSSANPEFIRKEIVSCIHMAREGIHAVLVVFSICGRFSEEEQAVVCSLVALFGSKIYDYMIIVFTSGDELEAEGNNLEDFLCGCSEQLKETLRLCGNRCVLIDNRTSDEAKKSTQVEQLLSCVNMVLEKNDRKPYTSEIFAMFQKELAENESLMLTDDRQMKRILDLLESKFMEIESKFRKLLDEAQAARLEAEQKAREEQKKYEEYKKKLEDELANANEALKHWRCVIM</sequence>
<dbReference type="InterPro" id="IPR045058">
    <property type="entry name" value="GIMA/IAN/Toc"/>
</dbReference>
<dbReference type="SUPFAM" id="SSF52540">
    <property type="entry name" value="P-loop containing nucleoside triphosphate hydrolases"/>
    <property type="match status" value="1"/>
</dbReference>
<evidence type="ECO:0000313" key="6">
    <source>
        <dbReference type="EMBL" id="KAK9073460.1"/>
    </source>
</evidence>
<protein>
    <recommendedName>
        <fullName evidence="5">AIG1-type G domain-containing protein</fullName>
    </recommendedName>
</protein>